<feature type="chain" id="PRO_5045720294" description="Aminopeptidase" evidence="1">
    <location>
        <begin position="24"/>
        <end position="76"/>
    </location>
</feature>
<dbReference type="Proteomes" id="UP001165541">
    <property type="component" value="Unassembled WGS sequence"/>
</dbReference>
<reference evidence="2" key="1">
    <citation type="submission" date="2022-05" db="EMBL/GenBank/DDBJ databases">
        <title>Schlegelella sp. nov., isolated from mangrove soil.</title>
        <authorList>
            <person name="Liu Y."/>
            <person name="Ge X."/>
            <person name="Liu W."/>
        </authorList>
    </citation>
    <scope>NUCLEOTIDE SEQUENCE</scope>
    <source>
        <strain evidence="2">S2-27</strain>
    </source>
</reference>
<organism evidence="2 3">
    <name type="scientific">Caldimonas mangrovi</name>
    <dbReference type="NCBI Taxonomy" id="2944811"/>
    <lineage>
        <taxon>Bacteria</taxon>
        <taxon>Pseudomonadati</taxon>
        <taxon>Pseudomonadota</taxon>
        <taxon>Betaproteobacteria</taxon>
        <taxon>Burkholderiales</taxon>
        <taxon>Sphaerotilaceae</taxon>
        <taxon>Caldimonas</taxon>
    </lineage>
</organism>
<gene>
    <name evidence="2" type="ORF">M8A51_25865</name>
</gene>
<sequence>MNHHILARTLALLPLAWACSALAQTLPPPPVSPAPATQAGRQRMLSLIAEQLHEGGFRTWQPPALEAKHTCSDCGG</sequence>
<evidence type="ECO:0000256" key="1">
    <source>
        <dbReference type="SAM" id="SignalP"/>
    </source>
</evidence>
<protein>
    <recommendedName>
        <fullName evidence="4">Aminopeptidase</fullName>
    </recommendedName>
</protein>
<proteinExistence type="predicted"/>
<comment type="caution">
    <text evidence="2">The sequence shown here is derived from an EMBL/GenBank/DDBJ whole genome shotgun (WGS) entry which is preliminary data.</text>
</comment>
<accession>A0ABT0YX04</accession>
<evidence type="ECO:0000313" key="3">
    <source>
        <dbReference type="Proteomes" id="UP001165541"/>
    </source>
</evidence>
<dbReference type="EMBL" id="JAMKFE010000029">
    <property type="protein sequence ID" value="MCM5682964.1"/>
    <property type="molecule type" value="Genomic_DNA"/>
</dbReference>
<keyword evidence="3" id="KW-1185">Reference proteome</keyword>
<name>A0ABT0YX04_9BURK</name>
<keyword evidence="1" id="KW-0732">Signal</keyword>
<evidence type="ECO:0000313" key="2">
    <source>
        <dbReference type="EMBL" id="MCM5682964.1"/>
    </source>
</evidence>
<dbReference type="RefSeq" id="WP_251781509.1">
    <property type="nucleotide sequence ID" value="NZ_JAMKFE010000029.1"/>
</dbReference>
<feature type="signal peptide" evidence="1">
    <location>
        <begin position="1"/>
        <end position="23"/>
    </location>
</feature>
<evidence type="ECO:0008006" key="4">
    <source>
        <dbReference type="Google" id="ProtNLM"/>
    </source>
</evidence>